<comment type="caution">
    <text evidence="1">The sequence shown here is derived from an EMBL/GenBank/DDBJ whole genome shotgun (WGS) entry which is preliminary data.</text>
</comment>
<evidence type="ECO:0000313" key="2">
    <source>
        <dbReference type="Proteomes" id="UP000703269"/>
    </source>
</evidence>
<sequence length="286" mass="32324">MSNQAAPAPGHLVVAGYLVLPSRDHEDLLQELRDLDTLVESDNYPCPAEVKQIQAVTEPSDFHFKLAPLYGDLRWKHIKMMDAALQLATERTRYRFAKREGAALSFQDAVEILQQDAALQLAAGQIFQQSSWKGKPKGFLADDALEVVSEIEKWLGDLVKNGDVLKAMNIDLRDVSRIITGDNVPMRRIAAQGWLPGYAKEGYSEVLFDSGILRFPDKENPFFTVYHLRLDVWIEREKYFGIVAREHRGGHGVYTAQNIRLRDDVLGIIVPQVREQAKKEVVLLVS</sequence>
<dbReference type="Proteomes" id="UP000703269">
    <property type="component" value="Unassembled WGS sequence"/>
</dbReference>
<evidence type="ECO:0000313" key="1">
    <source>
        <dbReference type="EMBL" id="GJE88714.1"/>
    </source>
</evidence>
<accession>A0A9P3G772</accession>
<dbReference type="AlphaFoldDB" id="A0A9P3G772"/>
<gene>
    <name evidence="1" type="ORF">PsYK624_047970</name>
</gene>
<organism evidence="1 2">
    <name type="scientific">Phanerochaete sordida</name>
    <dbReference type="NCBI Taxonomy" id="48140"/>
    <lineage>
        <taxon>Eukaryota</taxon>
        <taxon>Fungi</taxon>
        <taxon>Dikarya</taxon>
        <taxon>Basidiomycota</taxon>
        <taxon>Agaricomycotina</taxon>
        <taxon>Agaricomycetes</taxon>
        <taxon>Polyporales</taxon>
        <taxon>Phanerochaetaceae</taxon>
        <taxon>Phanerochaete</taxon>
    </lineage>
</organism>
<name>A0A9P3G772_9APHY</name>
<dbReference type="EMBL" id="BPQB01000010">
    <property type="protein sequence ID" value="GJE88714.1"/>
    <property type="molecule type" value="Genomic_DNA"/>
</dbReference>
<proteinExistence type="predicted"/>
<protein>
    <submittedName>
        <fullName evidence="1">Uncharacterized protein</fullName>
    </submittedName>
</protein>
<keyword evidence="2" id="KW-1185">Reference proteome</keyword>
<reference evidence="1 2" key="1">
    <citation type="submission" date="2021-08" db="EMBL/GenBank/DDBJ databases">
        <title>Draft Genome Sequence of Phanerochaete sordida strain YK-624.</title>
        <authorList>
            <person name="Mori T."/>
            <person name="Dohra H."/>
            <person name="Suzuki T."/>
            <person name="Kawagishi H."/>
            <person name="Hirai H."/>
        </authorList>
    </citation>
    <scope>NUCLEOTIDE SEQUENCE [LARGE SCALE GENOMIC DNA]</scope>
    <source>
        <strain evidence="1 2">YK-624</strain>
    </source>
</reference>
<dbReference type="OrthoDB" id="2735833at2759"/>